<dbReference type="eggNOG" id="ENOG502T8AZ">
    <property type="taxonomic scope" value="Eukaryota"/>
</dbReference>
<evidence type="ECO:0000313" key="2">
    <source>
        <dbReference type="EMBL" id="EDV91528.1"/>
    </source>
</evidence>
<keyword evidence="1" id="KW-0472">Membrane</keyword>
<dbReference type="EMBL" id="CH916374">
    <property type="protein sequence ID" value="EDV91528.1"/>
    <property type="molecule type" value="Genomic_DNA"/>
</dbReference>
<evidence type="ECO:0000256" key="1">
    <source>
        <dbReference type="SAM" id="Phobius"/>
    </source>
</evidence>
<dbReference type="InParanoid" id="B4JTU9"/>
<evidence type="ECO:0000313" key="3">
    <source>
        <dbReference type="Proteomes" id="UP000001070"/>
    </source>
</evidence>
<keyword evidence="3" id="KW-1185">Reference proteome</keyword>
<protein>
    <submittedName>
        <fullName evidence="2">GH13543</fullName>
    </submittedName>
</protein>
<dbReference type="HOGENOM" id="CLU_641361_0_0_1"/>
<dbReference type="AlphaFoldDB" id="B4JTU9"/>
<feature type="transmembrane region" description="Helical" evidence="1">
    <location>
        <begin position="359"/>
        <end position="379"/>
    </location>
</feature>
<gene>
    <name evidence="2" type="primary">Dgri\GH13543</name>
    <name evidence="2" type="ORF">Dgri_GH13543</name>
</gene>
<sequence length="428" mass="48616">MAASFVVLYNCLVRGLIVQPSGPFYLPQSEDIPTPGFDLNEPDISTGSSAVQLFSCLYGVSQIPQVSNPWTEIDADRRISFGTVEVFNHNALDTDKPIATDYENNYPSPGYPVVPPPAPKRRPPAKSKCHIIKCPKFIQATYGTDGSNCYEFDNACFLAVASCKRHNNRLPLEQLKEFFAWCWRCNLINVALTFQQEPFTNGSHDVRHELFSYTPFPKLRLLNLTSFGVTYKWKPIDVNNVQGYEFRVPVFQDMLKAFLLPNGQLCGGFGLLLEAFINSINGKLRVEATPDVNIHNYHNTTLLATTRNEIDIGAHFYTKMTLNSDQIEGEMTLTHTQTCLMVPWQGNFPLIAESRKNMLHYYIALGFIMFSLTMGWRLFAHNGYKGFYFAVAIVYQQPLEDIVFRKLTNAYKIIHVSNLLVSEIRVFI</sequence>
<dbReference type="Proteomes" id="UP000001070">
    <property type="component" value="Unassembled WGS sequence"/>
</dbReference>
<keyword evidence="1" id="KW-1133">Transmembrane helix</keyword>
<proteinExistence type="predicted"/>
<name>B4JTU9_DROGR</name>
<keyword evidence="1" id="KW-0812">Transmembrane</keyword>
<reference evidence="2 3" key="1">
    <citation type="journal article" date="2007" name="Nature">
        <title>Evolution of genes and genomes on the Drosophila phylogeny.</title>
        <authorList>
            <consortium name="Drosophila 12 Genomes Consortium"/>
            <person name="Clark A.G."/>
            <person name="Eisen M.B."/>
            <person name="Smith D.R."/>
            <person name="Bergman C.M."/>
            <person name="Oliver B."/>
            <person name="Markow T.A."/>
            <person name="Kaufman T.C."/>
            <person name="Kellis M."/>
            <person name="Gelbart W."/>
            <person name="Iyer V.N."/>
            <person name="Pollard D.A."/>
            <person name="Sackton T.B."/>
            <person name="Larracuente A.M."/>
            <person name="Singh N.D."/>
            <person name="Abad J.P."/>
            <person name="Abt D.N."/>
            <person name="Adryan B."/>
            <person name="Aguade M."/>
            <person name="Akashi H."/>
            <person name="Anderson W.W."/>
            <person name="Aquadro C.F."/>
            <person name="Ardell D.H."/>
            <person name="Arguello R."/>
            <person name="Artieri C.G."/>
            <person name="Barbash D.A."/>
            <person name="Barker D."/>
            <person name="Barsanti P."/>
            <person name="Batterham P."/>
            <person name="Batzoglou S."/>
            <person name="Begun D."/>
            <person name="Bhutkar A."/>
            <person name="Blanco E."/>
            <person name="Bosak S.A."/>
            <person name="Bradley R.K."/>
            <person name="Brand A.D."/>
            <person name="Brent M.R."/>
            <person name="Brooks A.N."/>
            <person name="Brown R.H."/>
            <person name="Butlin R.K."/>
            <person name="Caggese C."/>
            <person name="Calvi B.R."/>
            <person name="Bernardo de Carvalho A."/>
            <person name="Caspi A."/>
            <person name="Castrezana S."/>
            <person name="Celniker S.E."/>
            <person name="Chang J.L."/>
            <person name="Chapple C."/>
            <person name="Chatterji S."/>
            <person name="Chinwalla A."/>
            <person name="Civetta A."/>
            <person name="Clifton S.W."/>
            <person name="Comeron J.M."/>
            <person name="Costello J.C."/>
            <person name="Coyne J.A."/>
            <person name="Daub J."/>
            <person name="David R.G."/>
            <person name="Delcher A.L."/>
            <person name="Delehaunty K."/>
            <person name="Do C.B."/>
            <person name="Ebling H."/>
            <person name="Edwards K."/>
            <person name="Eickbush T."/>
            <person name="Evans J.D."/>
            <person name="Filipski A."/>
            <person name="Findeiss S."/>
            <person name="Freyhult E."/>
            <person name="Fulton L."/>
            <person name="Fulton R."/>
            <person name="Garcia A.C."/>
            <person name="Gardiner A."/>
            <person name="Garfield D.A."/>
            <person name="Garvin B.E."/>
            <person name="Gibson G."/>
            <person name="Gilbert D."/>
            <person name="Gnerre S."/>
            <person name="Godfrey J."/>
            <person name="Good R."/>
            <person name="Gotea V."/>
            <person name="Gravely B."/>
            <person name="Greenberg A.J."/>
            <person name="Griffiths-Jones S."/>
            <person name="Gross S."/>
            <person name="Guigo R."/>
            <person name="Gustafson E.A."/>
            <person name="Haerty W."/>
            <person name="Hahn M.W."/>
            <person name="Halligan D.L."/>
            <person name="Halpern A.L."/>
            <person name="Halter G.M."/>
            <person name="Han M.V."/>
            <person name="Heger A."/>
            <person name="Hillier L."/>
            <person name="Hinrichs A.S."/>
            <person name="Holmes I."/>
            <person name="Hoskins R.A."/>
            <person name="Hubisz M.J."/>
            <person name="Hultmark D."/>
            <person name="Huntley M.A."/>
            <person name="Jaffe D.B."/>
            <person name="Jagadeeshan S."/>
            <person name="Jeck W.R."/>
            <person name="Johnson J."/>
            <person name="Jones C.D."/>
            <person name="Jordan W.C."/>
            <person name="Karpen G.H."/>
            <person name="Kataoka E."/>
            <person name="Keightley P.D."/>
            <person name="Kheradpour P."/>
            <person name="Kirkness E.F."/>
            <person name="Koerich L.B."/>
            <person name="Kristiansen K."/>
            <person name="Kudrna D."/>
            <person name="Kulathinal R.J."/>
            <person name="Kumar S."/>
            <person name="Kwok R."/>
            <person name="Lander E."/>
            <person name="Langley C.H."/>
            <person name="Lapoint R."/>
            <person name="Lazzaro B.P."/>
            <person name="Lee S.J."/>
            <person name="Levesque L."/>
            <person name="Li R."/>
            <person name="Lin C.F."/>
            <person name="Lin M.F."/>
            <person name="Lindblad-Toh K."/>
            <person name="Llopart A."/>
            <person name="Long M."/>
            <person name="Low L."/>
            <person name="Lozovsky E."/>
            <person name="Lu J."/>
            <person name="Luo M."/>
            <person name="Machado C.A."/>
            <person name="Makalowski W."/>
            <person name="Marzo M."/>
            <person name="Matsuda M."/>
            <person name="Matzkin L."/>
            <person name="McAllister B."/>
            <person name="McBride C.S."/>
            <person name="McKernan B."/>
            <person name="McKernan K."/>
            <person name="Mendez-Lago M."/>
            <person name="Minx P."/>
            <person name="Mollenhauer M.U."/>
            <person name="Montooth K."/>
            <person name="Mount S.M."/>
            <person name="Mu X."/>
            <person name="Myers E."/>
            <person name="Negre B."/>
            <person name="Newfeld S."/>
            <person name="Nielsen R."/>
            <person name="Noor M.A."/>
            <person name="O'Grady P."/>
            <person name="Pachter L."/>
            <person name="Papaceit M."/>
            <person name="Parisi M.J."/>
            <person name="Parisi M."/>
            <person name="Parts L."/>
            <person name="Pedersen J.S."/>
            <person name="Pesole G."/>
            <person name="Phillippy A.M."/>
            <person name="Ponting C.P."/>
            <person name="Pop M."/>
            <person name="Porcelli D."/>
            <person name="Powell J.R."/>
            <person name="Prohaska S."/>
            <person name="Pruitt K."/>
            <person name="Puig M."/>
            <person name="Quesneville H."/>
            <person name="Ram K.R."/>
            <person name="Rand D."/>
            <person name="Rasmussen M.D."/>
            <person name="Reed L.K."/>
            <person name="Reenan R."/>
            <person name="Reily A."/>
            <person name="Remington K.A."/>
            <person name="Rieger T.T."/>
            <person name="Ritchie M.G."/>
            <person name="Robin C."/>
            <person name="Rogers Y.H."/>
            <person name="Rohde C."/>
            <person name="Rozas J."/>
            <person name="Rubenfield M.J."/>
            <person name="Ruiz A."/>
            <person name="Russo S."/>
            <person name="Salzberg S.L."/>
            <person name="Sanchez-Gracia A."/>
            <person name="Saranga D.J."/>
            <person name="Sato H."/>
            <person name="Schaeffer S.W."/>
            <person name="Schatz M.C."/>
            <person name="Schlenke T."/>
            <person name="Schwartz R."/>
            <person name="Segarra C."/>
            <person name="Singh R.S."/>
            <person name="Sirot L."/>
            <person name="Sirota M."/>
            <person name="Sisneros N.B."/>
            <person name="Smith C.D."/>
            <person name="Smith T.F."/>
            <person name="Spieth J."/>
            <person name="Stage D.E."/>
            <person name="Stark A."/>
            <person name="Stephan W."/>
            <person name="Strausberg R.L."/>
            <person name="Strempel S."/>
            <person name="Sturgill D."/>
            <person name="Sutton G."/>
            <person name="Sutton G.G."/>
            <person name="Tao W."/>
            <person name="Teichmann S."/>
            <person name="Tobari Y.N."/>
            <person name="Tomimura Y."/>
            <person name="Tsolas J.M."/>
            <person name="Valente V.L."/>
            <person name="Venter E."/>
            <person name="Venter J.C."/>
            <person name="Vicario S."/>
            <person name="Vieira F.G."/>
            <person name="Vilella A.J."/>
            <person name="Villasante A."/>
            <person name="Walenz B."/>
            <person name="Wang J."/>
            <person name="Wasserman M."/>
            <person name="Watts T."/>
            <person name="Wilson D."/>
            <person name="Wilson R.K."/>
            <person name="Wing R.A."/>
            <person name="Wolfner M.F."/>
            <person name="Wong A."/>
            <person name="Wong G.K."/>
            <person name="Wu C.I."/>
            <person name="Wu G."/>
            <person name="Yamamoto D."/>
            <person name="Yang H.P."/>
            <person name="Yang S.P."/>
            <person name="Yorke J.A."/>
            <person name="Yoshida K."/>
            <person name="Zdobnov E."/>
            <person name="Zhang P."/>
            <person name="Zhang Y."/>
            <person name="Zimin A.V."/>
            <person name="Baldwin J."/>
            <person name="Abdouelleil A."/>
            <person name="Abdulkadir J."/>
            <person name="Abebe A."/>
            <person name="Abera B."/>
            <person name="Abreu J."/>
            <person name="Acer S.C."/>
            <person name="Aftuck L."/>
            <person name="Alexander A."/>
            <person name="An P."/>
            <person name="Anderson E."/>
            <person name="Anderson S."/>
            <person name="Arachi H."/>
            <person name="Azer M."/>
            <person name="Bachantsang P."/>
            <person name="Barry A."/>
            <person name="Bayul T."/>
            <person name="Berlin A."/>
            <person name="Bessette D."/>
            <person name="Bloom T."/>
            <person name="Blye J."/>
            <person name="Boguslavskiy L."/>
            <person name="Bonnet C."/>
            <person name="Boukhgalter B."/>
            <person name="Bourzgui I."/>
            <person name="Brown A."/>
            <person name="Cahill P."/>
            <person name="Channer S."/>
            <person name="Cheshatsang Y."/>
            <person name="Chuda L."/>
            <person name="Citroen M."/>
            <person name="Collymore A."/>
            <person name="Cooke P."/>
            <person name="Costello M."/>
            <person name="D'Aco K."/>
            <person name="Daza R."/>
            <person name="De Haan G."/>
            <person name="DeGray S."/>
            <person name="DeMaso C."/>
            <person name="Dhargay N."/>
            <person name="Dooley K."/>
            <person name="Dooley E."/>
            <person name="Doricent M."/>
            <person name="Dorje P."/>
            <person name="Dorjee K."/>
            <person name="Dupes A."/>
            <person name="Elong R."/>
            <person name="Falk J."/>
            <person name="Farina A."/>
            <person name="Faro S."/>
            <person name="Ferguson D."/>
            <person name="Fisher S."/>
            <person name="Foley C.D."/>
            <person name="Franke A."/>
            <person name="Friedrich D."/>
            <person name="Gadbois L."/>
            <person name="Gearin G."/>
            <person name="Gearin C.R."/>
            <person name="Giannoukos G."/>
            <person name="Goode T."/>
            <person name="Graham J."/>
            <person name="Grandbois E."/>
            <person name="Grewal S."/>
            <person name="Gyaltsen K."/>
            <person name="Hafez N."/>
            <person name="Hagos B."/>
            <person name="Hall J."/>
            <person name="Henson C."/>
            <person name="Hollinger A."/>
            <person name="Honan T."/>
            <person name="Huard M.D."/>
            <person name="Hughes L."/>
            <person name="Hurhula B."/>
            <person name="Husby M.E."/>
            <person name="Kamat A."/>
            <person name="Kanga B."/>
            <person name="Kashin S."/>
            <person name="Khazanovich D."/>
            <person name="Kisner P."/>
            <person name="Lance K."/>
            <person name="Lara M."/>
            <person name="Lee W."/>
            <person name="Lennon N."/>
            <person name="Letendre F."/>
            <person name="LeVine R."/>
            <person name="Lipovsky A."/>
            <person name="Liu X."/>
            <person name="Liu J."/>
            <person name="Liu S."/>
            <person name="Lokyitsang T."/>
            <person name="Lokyitsang Y."/>
            <person name="Lubonja R."/>
            <person name="Lui A."/>
            <person name="MacDonald P."/>
            <person name="Magnisalis V."/>
            <person name="Maru K."/>
            <person name="Matthews C."/>
            <person name="McCusker W."/>
            <person name="McDonough S."/>
            <person name="Mehta T."/>
            <person name="Meldrim J."/>
            <person name="Meneus L."/>
            <person name="Mihai O."/>
            <person name="Mihalev A."/>
            <person name="Mihova T."/>
            <person name="Mittelman R."/>
            <person name="Mlenga V."/>
            <person name="Montmayeur A."/>
            <person name="Mulrain L."/>
            <person name="Navidi A."/>
            <person name="Naylor J."/>
            <person name="Negash T."/>
            <person name="Nguyen T."/>
            <person name="Nguyen N."/>
            <person name="Nicol R."/>
            <person name="Norbu C."/>
            <person name="Norbu N."/>
            <person name="Novod N."/>
            <person name="O'Neill B."/>
            <person name="Osman S."/>
            <person name="Markiewicz E."/>
            <person name="Oyono O.L."/>
            <person name="Patti C."/>
            <person name="Phunkhang P."/>
            <person name="Pierre F."/>
            <person name="Priest M."/>
            <person name="Raghuraman S."/>
            <person name="Rege F."/>
            <person name="Reyes R."/>
            <person name="Rise C."/>
            <person name="Rogov P."/>
            <person name="Ross K."/>
            <person name="Ryan E."/>
            <person name="Settipalli S."/>
            <person name="Shea T."/>
            <person name="Sherpa N."/>
            <person name="Shi L."/>
            <person name="Shih D."/>
            <person name="Sparrow T."/>
            <person name="Spaulding J."/>
            <person name="Stalker J."/>
            <person name="Stange-Thomann N."/>
            <person name="Stavropoulos S."/>
            <person name="Stone C."/>
            <person name="Strader C."/>
            <person name="Tesfaye S."/>
            <person name="Thomson T."/>
            <person name="Thoulutsang Y."/>
            <person name="Thoulutsang D."/>
            <person name="Topham K."/>
            <person name="Topping I."/>
            <person name="Tsamla T."/>
            <person name="Vassiliev H."/>
            <person name="Vo A."/>
            <person name="Wangchuk T."/>
            <person name="Wangdi T."/>
            <person name="Weiand M."/>
            <person name="Wilkinson J."/>
            <person name="Wilson A."/>
            <person name="Yadav S."/>
            <person name="Young G."/>
            <person name="Yu Q."/>
            <person name="Zembek L."/>
            <person name="Zhong D."/>
            <person name="Zimmer A."/>
            <person name="Zwirko Z."/>
            <person name="Jaffe D.B."/>
            <person name="Alvarez P."/>
            <person name="Brockman W."/>
            <person name="Butler J."/>
            <person name="Chin C."/>
            <person name="Gnerre S."/>
            <person name="Grabherr M."/>
            <person name="Kleber M."/>
            <person name="Mauceli E."/>
            <person name="MacCallum I."/>
        </authorList>
    </citation>
    <scope>NUCLEOTIDE SEQUENCE [LARGE SCALE GENOMIC DNA]</scope>
    <source>
        <strain evidence="3">Tucson 15287-2541.00</strain>
    </source>
</reference>
<accession>B4JTU9</accession>
<organism evidence="3">
    <name type="scientific">Drosophila grimshawi</name>
    <name type="common">Hawaiian fruit fly</name>
    <name type="synonym">Idiomyia grimshawi</name>
    <dbReference type="NCBI Taxonomy" id="7222"/>
    <lineage>
        <taxon>Eukaryota</taxon>
        <taxon>Metazoa</taxon>
        <taxon>Ecdysozoa</taxon>
        <taxon>Arthropoda</taxon>
        <taxon>Hexapoda</taxon>
        <taxon>Insecta</taxon>
        <taxon>Pterygota</taxon>
        <taxon>Neoptera</taxon>
        <taxon>Endopterygota</taxon>
        <taxon>Diptera</taxon>
        <taxon>Brachycera</taxon>
        <taxon>Muscomorpha</taxon>
        <taxon>Ephydroidea</taxon>
        <taxon>Drosophilidae</taxon>
        <taxon>Drosophila</taxon>
        <taxon>Hawaiian Drosophila</taxon>
    </lineage>
</organism>